<dbReference type="FunFam" id="1.20.1250.20:FF:000018">
    <property type="entry name" value="MFS transporter permease"/>
    <property type="match status" value="1"/>
</dbReference>
<keyword evidence="4 6" id="KW-1133">Transmembrane helix</keyword>
<evidence type="ECO:0000256" key="5">
    <source>
        <dbReference type="ARBA" id="ARBA00023136"/>
    </source>
</evidence>
<reference evidence="7 8" key="1">
    <citation type="journal article" date="2015" name="Sci. Rep.">
        <title>Chromosome-level genome map provides insights into diverse defense mechanisms in the medicinal fungus Ganoderma sinense.</title>
        <authorList>
            <person name="Zhu Y."/>
            <person name="Xu J."/>
            <person name="Sun C."/>
            <person name="Zhou S."/>
            <person name="Xu H."/>
            <person name="Nelson D.R."/>
            <person name="Qian J."/>
            <person name="Song J."/>
            <person name="Luo H."/>
            <person name="Xiang L."/>
            <person name="Li Y."/>
            <person name="Xu Z."/>
            <person name="Ji A."/>
            <person name="Wang L."/>
            <person name="Lu S."/>
            <person name="Hayward A."/>
            <person name="Sun W."/>
            <person name="Li X."/>
            <person name="Schwartz D.C."/>
            <person name="Wang Y."/>
            <person name="Chen S."/>
        </authorList>
    </citation>
    <scope>NUCLEOTIDE SEQUENCE [LARGE SCALE GENOMIC DNA]</scope>
    <source>
        <strain evidence="7 8">ZZ0214-1</strain>
    </source>
</reference>
<accession>A0A2G8RSW8</accession>
<evidence type="ECO:0000256" key="2">
    <source>
        <dbReference type="ARBA" id="ARBA00022448"/>
    </source>
</evidence>
<feature type="transmembrane region" description="Helical" evidence="6">
    <location>
        <begin position="167"/>
        <end position="188"/>
    </location>
</feature>
<dbReference type="PANTHER" id="PTHR43791:SF46">
    <property type="entry name" value="MAJOR FACILITATOR SUPERFAMILY (MFS) PROFILE DOMAIN-CONTAINING PROTEIN-RELATED"/>
    <property type="match status" value="1"/>
</dbReference>
<feature type="transmembrane region" description="Helical" evidence="6">
    <location>
        <begin position="416"/>
        <end position="435"/>
    </location>
</feature>
<evidence type="ECO:0000313" key="8">
    <source>
        <dbReference type="Proteomes" id="UP000230002"/>
    </source>
</evidence>
<evidence type="ECO:0000256" key="1">
    <source>
        <dbReference type="ARBA" id="ARBA00004141"/>
    </source>
</evidence>
<name>A0A2G8RSW8_9APHY</name>
<dbReference type="EMBL" id="AYKW01000056">
    <property type="protein sequence ID" value="PIL24584.1"/>
    <property type="molecule type" value="Genomic_DNA"/>
</dbReference>
<feature type="transmembrane region" description="Helical" evidence="6">
    <location>
        <begin position="42"/>
        <end position="59"/>
    </location>
</feature>
<feature type="transmembrane region" description="Helical" evidence="6">
    <location>
        <begin position="358"/>
        <end position="381"/>
    </location>
</feature>
<dbReference type="STRING" id="1077348.A0A2G8RSW8"/>
<comment type="subcellular location">
    <subcellularLocation>
        <location evidence="1">Membrane</location>
        <topology evidence="1">Multi-pass membrane protein</topology>
    </subcellularLocation>
</comment>
<evidence type="ECO:0000256" key="3">
    <source>
        <dbReference type="ARBA" id="ARBA00022692"/>
    </source>
</evidence>
<proteinExistence type="predicted"/>
<dbReference type="AlphaFoldDB" id="A0A2G8RSW8"/>
<dbReference type="Pfam" id="PF07690">
    <property type="entry name" value="MFS_1"/>
    <property type="match status" value="1"/>
</dbReference>
<feature type="transmembrane region" description="Helical" evidence="6">
    <location>
        <begin position="270"/>
        <end position="294"/>
    </location>
</feature>
<dbReference type="InterPro" id="IPR011701">
    <property type="entry name" value="MFS"/>
</dbReference>
<dbReference type="GO" id="GO:0016020">
    <property type="term" value="C:membrane"/>
    <property type="evidence" value="ECO:0007669"/>
    <property type="project" value="UniProtKB-SubCell"/>
</dbReference>
<feature type="transmembrane region" description="Helical" evidence="6">
    <location>
        <begin position="79"/>
        <end position="99"/>
    </location>
</feature>
<keyword evidence="2" id="KW-0813">Transport</keyword>
<dbReference type="PANTHER" id="PTHR43791">
    <property type="entry name" value="PERMEASE-RELATED"/>
    <property type="match status" value="1"/>
</dbReference>
<dbReference type="OrthoDB" id="2962993at2759"/>
<feature type="transmembrane region" description="Helical" evidence="6">
    <location>
        <begin position="200"/>
        <end position="222"/>
    </location>
</feature>
<comment type="caution">
    <text evidence="7">The sequence shown here is derived from an EMBL/GenBank/DDBJ whole genome shotgun (WGS) entry which is preliminary data.</text>
</comment>
<dbReference type="InterPro" id="IPR036259">
    <property type="entry name" value="MFS_trans_sf"/>
</dbReference>
<evidence type="ECO:0000256" key="6">
    <source>
        <dbReference type="SAM" id="Phobius"/>
    </source>
</evidence>
<protein>
    <submittedName>
        <fullName evidence="7">MFS general substrate transporter</fullName>
    </submittedName>
</protein>
<dbReference type="Proteomes" id="UP000230002">
    <property type="component" value="Unassembled WGS sequence"/>
</dbReference>
<sequence length="471" mass="50626">MSTDHGEKPYAVDANPAQLQAAALELDKSPQGVDPCRVFRKLDIRLLPLVTLLFLFSFLDRTNIGNAKIAGLVSDLHLTGLQYNLCAAMFFITYCLFEVPSNLALKVSRPSLPFIMCCWGIVMLSMAFVQSFAGLLVARLFLGAGFYPGVTFYLCMWYPRTAQAQRISILAGASTLAGAFGGLLAFGIEKMVGIRGLAGWSWIFMLEGLATTTVALLSFFLMQDYPENATFLTDAERTWLLTTIKNDTAGLSKTFKWKFLWQALRDPHTYLMVGIYLFILIPAYSFVLFLPTIIAELGFAASTTQLLSVPPNAAACALTILAGILSDRIRACGPFVLAGCTTALVGYVVLFATHTPGAGYAGTMVAACGMFPSIALVLAWAGGNAKKAVVIAMVIGVANLGGPQDSPRYHPGHATAIGSLCVAITLCITAMLEFARLNRKKDAMASATEAEGEIDFEDMGDQSPLFSYAGP</sequence>
<feature type="transmembrane region" description="Helical" evidence="6">
    <location>
        <begin position="332"/>
        <end position="352"/>
    </location>
</feature>
<keyword evidence="5 6" id="KW-0472">Membrane</keyword>
<keyword evidence="3 6" id="KW-0812">Transmembrane</keyword>
<feature type="transmembrane region" description="Helical" evidence="6">
    <location>
        <begin position="111"/>
        <end position="130"/>
    </location>
</feature>
<dbReference type="Gene3D" id="1.20.1250.20">
    <property type="entry name" value="MFS general substrate transporter like domains"/>
    <property type="match status" value="2"/>
</dbReference>
<keyword evidence="8" id="KW-1185">Reference proteome</keyword>
<evidence type="ECO:0000256" key="4">
    <source>
        <dbReference type="ARBA" id="ARBA00022989"/>
    </source>
</evidence>
<feature type="transmembrane region" description="Helical" evidence="6">
    <location>
        <begin position="136"/>
        <end position="155"/>
    </location>
</feature>
<feature type="transmembrane region" description="Helical" evidence="6">
    <location>
        <begin position="306"/>
        <end position="325"/>
    </location>
</feature>
<dbReference type="SUPFAM" id="SSF103473">
    <property type="entry name" value="MFS general substrate transporter"/>
    <property type="match status" value="1"/>
</dbReference>
<evidence type="ECO:0000313" key="7">
    <source>
        <dbReference type="EMBL" id="PIL24584.1"/>
    </source>
</evidence>
<organism evidence="7 8">
    <name type="scientific">Ganoderma sinense ZZ0214-1</name>
    <dbReference type="NCBI Taxonomy" id="1077348"/>
    <lineage>
        <taxon>Eukaryota</taxon>
        <taxon>Fungi</taxon>
        <taxon>Dikarya</taxon>
        <taxon>Basidiomycota</taxon>
        <taxon>Agaricomycotina</taxon>
        <taxon>Agaricomycetes</taxon>
        <taxon>Polyporales</taxon>
        <taxon>Polyporaceae</taxon>
        <taxon>Ganoderma</taxon>
    </lineage>
</organism>
<gene>
    <name evidence="7" type="ORF">GSI_12468</name>
</gene>
<dbReference type="GO" id="GO:0022857">
    <property type="term" value="F:transmembrane transporter activity"/>
    <property type="evidence" value="ECO:0007669"/>
    <property type="project" value="InterPro"/>
</dbReference>
<feature type="transmembrane region" description="Helical" evidence="6">
    <location>
        <begin position="388"/>
        <end position="404"/>
    </location>
</feature>